<organism evidence="1 2">
    <name type="scientific">Belliella calami</name>
    <dbReference type="NCBI Taxonomy" id="2923436"/>
    <lineage>
        <taxon>Bacteria</taxon>
        <taxon>Pseudomonadati</taxon>
        <taxon>Bacteroidota</taxon>
        <taxon>Cytophagia</taxon>
        <taxon>Cytophagales</taxon>
        <taxon>Cyclobacteriaceae</taxon>
        <taxon>Belliella</taxon>
    </lineage>
</organism>
<evidence type="ECO:0000313" key="1">
    <source>
        <dbReference type="EMBL" id="MCH7396546.1"/>
    </source>
</evidence>
<name>A0ABS9UIU8_9BACT</name>
<sequence length="141" mass="16505">MIEKSEPKKKLNVRAKGHSYERLIANELSVKYNQKILTNRYNSKALDDRGIDLSTKDFQYQLKCTGKCVNYQKLITDIQAKNKDEKIILLSKITHKGEYAIMKKELFYELLDMVIEMSQNKAITEDFEVNDVMISEKDFKS</sequence>
<dbReference type="RefSeq" id="WP_241273067.1">
    <property type="nucleotide sequence ID" value="NZ_JAKZGS010000001.1"/>
</dbReference>
<gene>
    <name evidence="1" type="ORF">MM236_01040</name>
</gene>
<protein>
    <submittedName>
        <fullName evidence="1">Uncharacterized protein</fullName>
    </submittedName>
</protein>
<evidence type="ECO:0000313" key="2">
    <source>
        <dbReference type="Proteomes" id="UP001165488"/>
    </source>
</evidence>
<reference evidence="1" key="1">
    <citation type="submission" date="2022-03" db="EMBL/GenBank/DDBJ databases">
        <title>De novo assembled genomes of Belliella spp. (Cyclobacteriaceae) strains.</title>
        <authorList>
            <person name="Szabo A."/>
            <person name="Korponai K."/>
            <person name="Felfoldi T."/>
        </authorList>
    </citation>
    <scope>NUCLEOTIDE SEQUENCE</scope>
    <source>
        <strain evidence="1">DSM 107340</strain>
    </source>
</reference>
<accession>A0ABS9UIU8</accession>
<keyword evidence="2" id="KW-1185">Reference proteome</keyword>
<dbReference type="EMBL" id="JAKZGS010000001">
    <property type="protein sequence ID" value="MCH7396546.1"/>
    <property type="molecule type" value="Genomic_DNA"/>
</dbReference>
<comment type="caution">
    <text evidence="1">The sequence shown here is derived from an EMBL/GenBank/DDBJ whole genome shotgun (WGS) entry which is preliminary data.</text>
</comment>
<dbReference type="Proteomes" id="UP001165488">
    <property type="component" value="Unassembled WGS sequence"/>
</dbReference>
<proteinExistence type="predicted"/>